<name>A0A1F7X3J3_9BACT</name>
<gene>
    <name evidence="2" type="ORF">A2Z67_01405</name>
</gene>
<dbReference type="AlphaFoldDB" id="A0A1F7X3J3"/>
<keyword evidence="1" id="KW-1133">Transmembrane helix</keyword>
<dbReference type="EMBL" id="MGFQ01000020">
    <property type="protein sequence ID" value="OGM09577.1"/>
    <property type="molecule type" value="Genomic_DNA"/>
</dbReference>
<organism evidence="2 3">
    <name type="scientific">Candidatus Woesebacteria bacterium RBG_13_36_22</name>
    <dbReference type="NCBI Taxonomy" id="1802478"/>
    <lineage>
        <taxon>Bacteria</taxon>
        <taxon>Candidatus Woeseibacteriota</taxon>
    </lineage>
</organism>
<reference evidence="2 3" key="1">
    <citation type="journal article" date="2016" name="Nat. Commun.">
        <title>Thousands of microbial genomes shed light on interconnected biogeochemical processes in an aquifer system.</title>
        <authorList>
            <person name="Anantharaman K."/>
            <person name="Brown C.T."/>
            <person name="Hug L.A."/>
            <person name="Sharon I."/>
            <person name="Castelle C.J."/>
            <person name="Probst A.J."/>
            <person name="Thomas B.C."/>
            <person name="Singh A."/>
            <person name="Wilkins M.J."/>
            <person name="Karaoz U."/>
            <person name="Brodie E.L."/>
            <person name="Williams K.H."/>
            <person name="Hubbard S.S."/>
            <person name="Banfield J.F."/>
        </authorList>
    </citation>
    <scope>NUCLEOTIDE SEQUENCE [LARGE SCALE GENOMIC DNA]</scope>
</reference>
<comment type="caution">
    <text evidence="2">The sequence shown here is derived from an EMBL/GenBank/DDBJ whole genome shotgun (WGS) entry which is preliminary data.</text>
</comment>
<keyword evidence="1" id="KW-0812">Transmembrane</keyword>
<evidence type="ECO:0000256" key="1">
    <source>
        <dbReference type="SAM" id="Phobius"/>
    </source>
</evidence>
<evidence type="ECO:0000313" key="3">
    <source>
        <dbReference type="Proteomes" id="UP000176939"/>
    </source>
</evidence>
<accession>A0A1F7X3J3</accession>
<proteinExistence type="predicted"/>
<evidence type="ECO:0000313" key="2">
    <source>
        <dbReference type="EMBL" id="OGM09577.1"/>
    </source>
</evidence>
<keyword evidence="1" id="KW-0472">Membrane</keyword>
<protein>
    <submittedName>
        <fullName evidence="2">Uncharacterized protein</fullName>
    </submittedName>
</protein>
<feature type="transmembrane region" description="Helical" evidence="1">
    <location>
        <begin position="17"/>
        <end position="42"/>
    </location>
</feature>
<dbReference type="Proteomes" id="UP000176939">
    <property type="component" value="Unassembled WGS sequence"/>
</dbReference>
<sequence length="311" mass="36007">MNQIFCLLMYHHDNSSFWTTFGGPIAILTGVIISGTIGVWLFNKGIKKERILEKERREQDKIVAGDKHKEQLNKLKNHLVTLLDGCLVTAHKQNDNYLNYAQEFLNDLMGQHFPAQYTHSDLQRLLKIKTEDILEIFEINGLSNKDFINSLHHLDYLSEVFQRIPIDIHEGNGKTVIDLANQMISIRTQILNIGSNYVNEQIQSDPDYKQNPTWNFINDLILNYHKDYDGIPSVKWDYNKLFVLIKSGLLQEQFRYQNICNQLIDLAKVGGDIVFSIKQFNEALCKDIITANVRINDSLKNLEEIKKKLEG</sequence>